<evidence type="ECO:0008006" key="4">
    <source>
        <dbReference type="Google" id="ProtNLM"/>
    </source>
</evidence>
<feature type="transmembrane region" description="Helical" evidence="1">
    <location>
        <begin position="181"/>
        <end position="199"/>
    </location>
</feature>
<proteinExistence type="predicted"/>
<accession>A0ABW5BM95</accession>
<feature type="transmembrane region" description="Helical" evidence="1">
    <location>
        <begin position="48"/>
        <end position="69"/>
    </location>
</feature>
<name>A0ABW5BM95_9PROT</name>
<feature type="transmembrane region" description="Helical" evidence="1">
    <location>
        <begin position="142"/>
        <end position="161"/>
    </location>
</feature>
<feature type="transmembrane region" description="Helical" evidence="1">
    <location>
        <begin position="309"/>
        <end position="333"/>
    </location>
</feature>
<evidence type="ECO:0000313" key="2">
    <source>
        <dbReference type="EMBL" id="MFD2206028.1"/>
    </source>
</evidence>
<feature type="transmembrane region" description="Helical" evidence="1">
    <location>
        <begin position="20"/>
        <end position="41"/>
    </location>
</feature>
<reference evidence="3" key="1">
    <citation type="journal article" date="2019" name="Int. J. Syst. Evol. Microbiol.">
        <title>The Global Catalogue of Microorganisms (GCM) 10K type strain sequencing project: providing services to taxonomists for standard genome sequencing and annotation.</title>
        <authorList>
            <consortium name="The Broad Institute Genomics Platform"/>
            <consortium name="The Broad Institute Genome Sequencing Center for Infectious Disease"/>
            <person name="Wu L."/>
            <person name="Ma J."/>
        </authorList>
    </citation>
    <scope>NUCLEOTIDE SEQUENCE [LARGE SCALE GENOMIC DNA]</scope>
    <source>
        <strain evidence="3">CGMCC 4.7192</strain>
    </source>
</reference>
<dbReference type="EMBL" id="JBHUII010000004">
    <property type="protein sequence ID" value="MFD2206028.1"/>
    <property type="molecule type" value="Genomic_DNA"/>
</dbReference>
<keyword evidence="1" id="KW-1133">Transmembrane helix</keyword>
<feature type="transmembrane region" description="Helical" evidence="1">
    <location>
        <begin position="281"/>
        <end position="303"/>
    </location>
</feature>
<protein>
    <recommendedName>
        <fullName evidence="4">Beta-carotene 15,15'-monooxygenase</fullName>
    </recommendedName>
</protein>
<sequence length="350" mass="40633">MSEITTPPPNPIGWFRSAWFDHTFIGGIALIALISGFIVVMKPELFPVVLIADLWLLGYHHVIATFTRLAFNKDNLREYRFFVFVLPLIVFSVTFATAWFIGVWVIATIYLYWQWFHYTRQSWGISQAYRGKSGGLVKDNPLFAKLSFYLVPIWGILHRSWQAPDTFIFVELRVIPIPELLVDITGVLAVLSVLAWVYTRIQAWRAGQLPIAHTYYMISHFVIFYVGYGLIEDITYGWLVINIWHNAQYVLFVWLFNVNRYKKGIDDKALFLSTISQPKNILRYFFVTLAISTLVYGSLSVVISRDLLLVGLPLTVLFYQTVNFHHYIVDSVIWKMRKPKMQKTLGIKNS</sequence>
<dbReference type="Proteomes" id="UP001597294">
    <property type="component" value="Unassembled WGS sequence"/>
</dbReference>
<dbReference type="RefSeq" id="WP_380251211.1">
    <property type="nucleotide sequence ID" value="NZ_JBHUII010000004.1"/>
</dbReference>
<evidence type="ECO:0000313" key="3">
    <source>
        <dbReference type="Proteomes" id="UP001597294"/>
    </source>
</evidence>
<feature type="transmembrane region" description="Helical" evidence="1">
    <location>
        <begin position="211"/>
        <end position="231"/>
    </location>
</feature>
<gene>
    <name evidence="2" type="ORF">ACFSKO_10410</name>
</gene>
<keyword evidence="3" id="KW-1185">Reference proteome</keyword>
<keyword evidence="1" id="KW-0812">Transmembrane</keyword>
<feature type="transmembrane region" description="Helical" evidence="1">
    <location>
        <begin position="81"/>
        <end position="113"/>
    </location>
</feature>
<feature type="transmembrane region" description="Helical" evidence="1">
    <location>
        <begin position="243"/>
        <end position="261"/>
    </location>
</feature>
<evidence type="ECO:0000256" key="1">
    <source>
        <dbReference type="SAM" id="Phobius"/>
    </source>
</evidence>
<keyword evidence="1" id="KW-0472">Membrane</keyword>
<comment type="caution">
    <text evidence="2">The sequence shown here is derived from an EMBL/GenBank/DDBJ whole genome shotgun (WGS) entry which is preliminary data.</text>
</comment>
<organism evidence="2 3">
    <name type="scientific">Kiloniella antarctica</name>
    <dbReference type="NCBI Taxonomy" id="1550907"/>
    <lineage>
        <taxon>Bacteria</taxon>
        <taxon>Pseudomonadati</taxon>
        <taxon>Pseudomonadota</taxon>
        <taxon>Alphaproteobacteria</taxon>
        <taxon>Rhodospirillales</taxon>
        <taxon>Kiloniellaceae</taxon>
        <taxon>Kiloniella</taxon>
    </lineage>
</organism>